<proteinExistence type="inferred from homology"/>
<sequence length="209" mass="24509">MGWVSMLFVLLSSVTGLKKFNLYEGIEPILKIFQTAALLEILHVALGLVKSNLTMTTFQVFSRIFVVWGIMHNIPEIHNHVSVMMFLFAWFVTESIRYTYYFFMLIGFIPYYLIWARYSLFIGLYPLGVVGELLCMYKSLHYVEERGILNLTLPNRLNASFNFYYFLIAVMLSYIPIFPQLFSHMLTHREKALRLMAKKSAEITKKKQN</sequence>
<evidence type="ECO:0000256" key="3">
    <source>
        <dbReference type="ARBA" id="ARBA00007811"/>
    </source>
</evidence>
<evidence type="ECO:0000256" key="15">
    <source>
        <dbReference type="SAM" id="SignalP"/>
    </source>
</evidence>
<evidence type="ECO:0000313" key="17">
    <source>
        <dbReference type="Proteomes" id="UP000597762"/>
    </source>
</evidence>
<dbReference type="InterPro" id="IPR007482">
    <property type="entry name" value="Tyr_Pase-like_PTPLA"/>
</dbReference>
<feature type="transmembrane region" description="Helical" evidence="14">
    <location>
        <begin position="98"/>
        <end position="115"/>
    </location>
</feature>
<evidence type="ECO:0000256" key="7">
    <source>
        <dbReference type="ARBA" id="ARBA00022832"/>
    </source>
</evidence>
<protein>
    <recommendedName>
        <fullName evidence="4 14">Very-long-chain (3R)-3-hydroxyacyl-CoA dehydratase</fullName>
        <ecNumber evidence="4 14">4.2.1.134</ecNumber>
    </recommendedName>
</protein>
<evidence type="ECO:0000256" key="13">
    <source>
        <dbReference type="ARBA" id="ARBA00036671"/>
    </source>
</evidence>
<evidence type="ECO:0000256" key="4">
    <source>
        <dbReference type="ARBA" id="ARBA00013122"/>
    </source>
</evidence>
<keyword evidence="11 14" id="KW-0275">Fatty acid biosynthesis</keyword>
<gene>
    <name evidence="16" type="ORF">SPHA_11879</name>
</gene>
<dbReference type="UniPathway" id="UPA00094"/>
<dbReference type="GO" id="GO:0030148">
    <property type="term" value="P:sphingolipid biosynthetic process"/>
    <property type="evidence" value="ECO:0007669"/>
    <property type="project" value="TreeGrafter"/>
</dbReference>
<evidence type="ECO:0000256" key="1">
    <source>
        <dbReference type="ARBA" id="ARBA00004141"/>
    </source>
</evidence>
<evidence type="ECO:0000313" key="16">
    <source>
        <dbReference type="EMBL" id="CAE1172052.1"/>
    </source>
</evidence>
<evidence type="ECO:0000256" key="2">
    <source>
        <dbReference type="ARBA" id="ARBA00005194"/>
    </source>
</evidence>
<dbReference type="EC" id="4.2.1.134" evidence="4 14"/>
<evidence type="ECO:0000256" key="8">
    <source>
        <dbReference type="ARBA" id="ARBA00022989"/>
    </source>
</evidence>
<comment type="caution">
    <text evidence="14">Lacks conserved residue(s) required for the propagation of feature annotation.</text>
</comment>
<keyword evidence="5 14" id="KW-0444">Lipid biosynthesis</keyword>
<comment type="subcellular location">
    <subcellularLocation>
        <location evidence="14">Endoplasmic reticulum membrane</location>
        <topology evidence="14">Multi-pass membrane protein</topology>
    </subcellularLocation>
    <subcellularLocation>
        <location evidence="1">Membrane</location>
        <topology evidence="1">Multi-pass membrane protein</topology>
    </subcellularLocation>
</comment>
<comment type="similarity">
    <text evidence="3 14">Belongs to the very long-chain fatty acids dehydratase HACD family.</text>
</comment>
<dbReference type="GO" id="GO:0102158">
    <property type="term" value="F:very-long-chain (3R)-3-hydroxyacyl-CoA dehydratase activity"/>
    <property type="evidence" value="ECO:0007669"/>
    <property type="project" value="UniProtKB-EC"/>
</dbReference>
<keyword evidence="12 14" id="KW-0456">Lyase</keyword>
<feature type="transmembrane region" description="Helical" evidence="14">
    <location>
        <begin position="163"/>
        <end position="186"/>
    </location>
</feature>
<reference evidence="16" key="1">
    <citation type="submission" date="2021-01" db="EMBL/GenBank/DDBJ databases">
        <authorList>
            <person name="Li R."/>
            <person name="Bekaert M."/>
        </authorList>
    </citation>
    <scope>NUCLEOTIDE SEQUENCE</scope>
    <source>
        <strain evidence="16">Farmed</strain>
    </source>
</reference>
<dbReference type="PANTHER" id="PTHR11035">
    <property type="entry name" value="VERY-LONG-CHAIN (3R)-3-HYDROXYACYL-COA DEHYDRATASE"/>
    <property type="match status" value="1"/>
</dbReference>
<keyword evidence="14" id="KW-0256">Endoplasmic reticulum</keyword>
<comment type="function">
    <text evidence="14">Catalyzes the third of the four reactions of the long-chain fatty acids elongation cycle. This endoplasmic reticulum-bound enzymatic process, allows the addition of two carbons to the chain of long- and very long-chain fatty acids/VLCFAs per cycle. This enzyme catalyzes the dehydration of the 3-hydroxyacyl-CoA intermediate into trans-2,3-enoyl-CoA, within each cycle of fatty acid elongation. Thereby, it participates to the production of VLCFAs of different chain lengths that are involved in multiple biological processes as precursors of membrane lipids and lipid mediators.</text>
</comment>
<keyword evidence="17" id="KW-1185">Reference proteome</keyword>
<dbReference type="GO" id="GO:0042761">
    <property type="term" value="P:very long-chain fatty acid biosynthetic process"/>
    <property type="evidence" value="ECO:0007669"/>
    <property type="project" value="TreeGrafter"/>
</dbReference>
<comment type="catalytic activity">
    <reaction evidence="13 14">
        <text>a very-long-chain (3R)-3-hydroxyacyl-CoA = a very-long-chain (2E)-enoyl-CoA + H2O</text>
        <dbReference type="Rhea" id="RHEA:45812"/>
        <dbReference type="ChEBI" id="CHEBI:15377"/>
        <dbReference type="ChEBI" id="CHEBI:83728"/>
        <dbReference type="ChEBI" id="CHEBI:85440"/>
        <dbReference type="EC" id="4.2.1.134"/>
    </reaction>
</comment>
<comment type="pathway">
    <text evidence="2 14">Lipid metabolism; fatty acid biosynthesis.</text>
</comment>
<feature type="chain" id="PRO_5032821999" description="Very-long-chain (3R)-3-hydroxyacyl-CoA dehydratase" evidence="15">
    <location>
        <begin position="17"/>
        <end position="209"/>
    </location>
</feature>
<comment type="caution">
    <text evidence="16">The sequence shown here is derived from an EMBL/GenBank/DDBJ whole genome shotgun (WGS) entry which is preliminary data.</text>
</comment>
<keyword evidence="7 14" id="KW-0276">Fatty acid metabolism</keyword>
<feature type="signal peptide" evidence="15">
    <location>
        <begin position="1"/>
        <end position="16"/>
    </location>
</feature>
<keyword evidence="6 14" id="KW-0812">Transmembrane</keyword>
<evidence type="ECO:0000256" key="14">
    <source>
        <dbReference type="RuleBase" id="RU363109"/>
    </source>
</evidence>
<dbReference type="OrthoDB" id="46988at2759"/>
<keyword evidence="15" id="KW-0732">Signal</keyword>
<accession>A0A812B7Z4</accession>
<evidence type="ECO:0000256" key="6">
    <source>
        <dbReference type="ARBA" id="ARBA00022692"/>
    </source>
</evidence>
<keyword evidence="9 14" id="KW-0443">Lipid metabolism</keyword>
<evidence type="ECO:0000256" key="12">
    <source>
        <dbReference type="ARBA" id="ARBA00023239"/>
    </source>
</evidence>
<evidence type="ECO:0000256" key="5">
    <source>
        <dbReference type="ARBA" id="ARBA00022516"/>
    </source>
</evidence>
<evidence type="ECO:0000256" key="10">
    <source>
        <dbReference type="ARBA" id="ARBA00023136"/>
    </source>
</evidence>
<dbReference type="Pfam" id="PF04387">
    <property type="entry name" value="PTPLA"/>
    <property type="match status" value="1"/>
</dbReference>
<dbReference type="PANTHER" id="PTHR11035:SF3">
    <property type="entry name" value="VERY-LONG-CHAIN (3R)-3-HYDROXYACYL-COA DEHYDRATASE"/>
    <property type="match status" value="1"/>
</dbReference>
<dbReference type="AlphaFoldDB" id="A0A812B7Z4"/>
<dbReference type="GO" id="GO:0030497">
    <property type="term" value="P:fatty acid elongation"/>
    <property type="evidence" value="ECO:0007669"/>
    <property type="project" value="TreeGrafter"/>
</dbReference>
<dbReference type="EMBL" id="CAHIKZ030000396">
    <property type="protein sequence ID" value="CAE1172052.1"/>
    <property type="molecule type" value="Genomic_DNA"/>
</dbReference>
<keyword evidence="10 14" id="KW-0472">Membrane</keyword>
<organism evidence="16 17">
    <name type="scientific">Acanthosepion pharaonis</name>
    <name type="common">Pharaoh cuttlefish</name>
    <name type="synonym">Sepia pharaonis</name>
    <dbReference type="NCBI Taxonomy" id="158019"/>
    <lineage>
        <taxon>Eukaryota</taxon>
        <taxon>Metazoa</taxon>
        <taxon>Spiralia</taxon>
        <taxon>Lophotrochozoa</taxon>
        <taxon>Mollusca</taxon>
        <taxon>Cephalopoda</taxon>
        <taxon>Coleoidea</taxon>
        <taxon>Decapodiformes</taxon>
        <taxon>Sepiida</taxon>
        <taxon>Sepiina</taxon>
        <taxon>Sepiidae</taxon>
        <taxon>Acanthosepion</taxon>
    </lineage>
</organism>
<evidence type="ECO:0000256" key="11">
    <source>
        <dbReference type="ARBA" id="ARBA00023160"/>
    </source>
</evidence>
<name>A0A812B7Z4_ACAPH</name>
<keyword evidence="8 14" id="KW-1133">Transmembrane helix</keyword>
<dbReference type="GO" id="GO:0005789">
    <property type="term" value="C:endoplasmic reticulum membrane"/>
    <property type="evidence" value="ECO:0007669"/>
    <property type="project" value="UniProtKB-SubCell"/>
</dbReference>
<dbReference type="Proteomes" id="UP000597762">
    <property type="component" value="Unassembled WGS sequence"/>
</dbReference>
<feature type="transmembrane region" description="Helical" evidence="14">
    <location>
        <begin position="122"/>
        <end position="143"/>
    </location>
</feature>
<evidence type="ECO:0000256" key="9">
    <source>
        <dbReference type="ARBA" id="ARBA00023098"/>
    </source>
</evidence>